<dbReference type="Proteomes" id="UP000827872">
    <property type="component" value="Linkage Group LG01"/>
</dbReference>
<dbReference type="EMBL" id="CM037614">
    <property type="protein sequence ID" value="KAH8015551.1"/>
    <property type="molecule type" value="Genomic_DNA"/>
</dbReference>
<reference evidence="1" key="1">
    <citation type="submission" date="2021-08" db="EMBL/GenBank/DDBJ databases">
        <title>The first chromosome-level gecko genome reveals the dynamic sex chromosomes of Neotropical dwarf geckos (Sphaerodactylidae: Sphaerodactylus).</title>
        <authorList>
            <person name="Pinto B.J."/>
            <person name="Keating S.E."/>
            <person name="Gamble T."/>
        </authorList>
    </citation>
    <scope>NUCLEOTIDE SEQUENCE</scope>
    <source>
        <strain evidence="1">TG3544</strain>
    </source>
</reference>
<protein>
    <submittedName>
        <fullName evidence="1">Uncharacterized protein</fullName>
    </submittedName>
</protein>
<comment type="caution">
    <text evidence="1">The sequence shown here is derived from an EMBL/GenBank/DDBJ whole genome shotgun (WGS) entry which is preliminary data.</text>
</comment>
<evidence type="ECO:0000313" key="2">
    <source>
        <dbReference type="Proteomes" id="UP000827872"/>
    </source>
</evidence>
<sequence>MVPTEFLAKSHLPHGPASNPRYIKRLPGAPISMAYQCTQPCLPPPICAQQASTEAESCPSQSAELAPSKGGSSSSISYQSKQACILPAIFMQAYPTDSGNAAAPTPVPLCNAVTAESGPAPCAEAYSAGGSHAEQPYVALPDIVQPCTAVAPNPSVATHSHATAEAGPASFPEPRPAFVVPGSIVSLHPSGSVSVRPGPVEVLPASVGTDAPHFS</sequence>
<evidence type="ECO:0000313" key="1">
    <source>
        <dbReference type="EMBL" id="KAH8015551.1"/>
    </source>
</evidence>
<accession>A0ACB8G7K4</accession>
<organism evidence="1 2">
    <name type="scientific">Sphaerodactylus townsendi</name>
    <dbReference type="NCBI Taxonomy" id="933632"/>
    <lineage>
        <taxon>Eukaryota</taxon>
        <taxon>Metazoa</taxon>
        <taxon>Chordata</taxon>
        <taxon>Craniata</taxon>
        <taxon>Vertebrata</taxon>
        <taxon>Euteleostomi</taxon>
        <taxon>Lepidosauria</taxon>
        <taxon>Squamata</taxon>
        <taxon>Bifurcata</taxon>
        <taxon>Gekkota</taxon>
        <taxon>Sphaerodactylidae</taxon>
        <taxon>Sphaerodactylus</taxon>
    </lineage>
</organism>
<keyword evidence="2" id="KW-1185">Reference proteome</keyword>
<proteinExistence type="predicted"/>
<gene>
    <name evidence="1" type="ORF">K3G42_005433</name>
</gene>
<name>A0ACB8G7K4_9SAUR</name>